<dbReference type="Pfam" id="PF10646">
    <property type="entry name" value="Germane"/>
    <property type="match status" value="1"/>
</dbReference>
<proteinExistence type="predicted"/>
<dbReference type="Pfam" id="PF25976">
    <property type="entry name" value="LpqB_N"/>
    <property type="match status" value="1"/>
</dbReference>
<dbReference type="EMBL" id="BJNW01000009">
    <property type="protein sequence ID" value="GEC99093.1"/>
    <property type="molecule type" value="Genomic_DNA"/>
</dbReference>
<feature type="region of interest" description="Disordered" evidence="1">
    <location>
        <begin position="1"/>
        <end position="39"/>
    </location>
</feature>
<dbReference type="STRING" id="1272.GCA_900014985_01137"/>
<keyword evidence="4" id="KW-1185">Reference proteome</keyword>
<evidence type="ECO:0000313" key="4">
    <source>
        <dbReference type="Proteomes" id="UP000315730"/>
    </source>
</evidence>
<evidence type="ECO:0000259" key="2">
    <source>
        <dbReference type="SMART" id="SM00909"/>
    </source>
</evidence>
<dbReference type="RefSeq" id="WP_233438785.1">
    <property type="nucleotide sequence ID" value="NZ_BJNW01000009.1"/>
</dbReference>
<evidence type="ECO:0000313" key="3">
    <source>
        <dbReference type="EMBL" id="GEC99093.1"/>
    </source>
</evidence>
<feature type="domain" description="GerMN" evidence="2">
    <location>
        <begin position="246"/>
        <end position="337"/>
    </location>
</feature>
<gene>
    <name evidence="3" type="ORF">KVA01_12480</name>
</gene>
<evidence type="ECO:0000256" key="1">
    <source>
        <dbReference type="SAM" id="MobiDB-lite"/>
    </source>
</evidence>
<comment type="caution">
    <text evidence="3">The sequence shown here is derived from an EMBL/GenBank/DDBJ whole genome shotgun (WGS) entry which is preliminary data.</text>
</comment>
<reference evidence="3 4" key="1">
    <citation type="submission" date="2019-06" db="EMBL/GenBank/DDBJ databases">
        <title>Whole genome shotgun sequence of Kocuria varians NBRC 15358.</title>
        <authorList>
            <person name="Hosoyama A."/>
            <person name="Uohara A."/>
            <person name="Ohji S."/>
            <person name="Ichikawa N."/>
        </authorList>
    </citation>
    <scope>NUCLEOTIDE SEQUENCE [LARGE SCALE GENOMIC DNA]</scope>
    <source>
        <strain evidence="3 4">NBRC 15358</strain>
    </source>
</reference>
<dbReference type="InterPro" id="IPR019606">
    <property type="entry name" value="GerMN"/>
</dbReference>
<dbReference type="Proteomes" id="UP000315730">
    <property type="component" value="Unassembled WGS sequence"/>
</dbReference>
<organism evidence="3 4">
    <name type="scientific">Kocuria varians</name>
    <name type="common">Micrococcus varians</name>
    <dbReference type="NCBI Taxonomy" id="1272"/>
    <lineage>
        <taxon>Bacteria</taxon>
        <taxon>Bacillati</taxon>
        <taxon>Actinomycetota</taxon>
        <taxon>Actinomycetes</taxon>
        <taxon>Micrococcales</taxon>
        <taxon>Micrococcaceae</taxon>
        <taxon>Kocuria</taxon>
    </lineage>
</organism>
<dbReference type="Pfam" id="PF10647">
    <property type="entry name" value="Gmad1"/>
    <property type="match status" value="1"/>
</dbReference>
<protein>
    <recommendedName>
        <fullName evidence="2">GerMN domain-containing protein</fullName>
    </recommendedName>
</protein>
<dbReference type="AlphaFoldDB" id="A0A4Y4D676"/>
<sequence length="605" mass="63263">MTSRSEHPSAGGTGERDGAAELSGTAEPGGAAGRRRDGARTLSRRVRFAGALTAVALGVMLSACGAMPRSGPVHKVIEPTEQSEQTTMAFNPQAPQAGASAQEIVEGFLAAGVGAQDDYSVARKYLTPQLATTWKPDTRVLVHSGEPTTVPRLNEGEFRTSLEISGELGSNGVLTAQPAGSTRVLDFVLTSVDGQWRISKAPDGVIVPKADFEQIFAPTTLYFYSAKDPNYLVPDPRWFVKRSTASTGAVRALLSGPAGYLGDSVTSALPQTASLSRSSVPVSGGTASVDLTLANFDPADVNQAHRMDQQLRTTLRSVSSVEDVDLTINGAPVETPGSSGTDAVRAVTVPNRQIGVSNGHLAFYQGGQTEEIPNISLPQGASVSRPAMGTEATTFGFVNTADSTVYTVASGQEPEKRWSGTQLSRPSFDRVGYVWGSDRSGTVHAVRVSEDGVGDTVSAAWLDKQHVASLRISREGSRALVVTTTGTSHRATVWLAGVVRDSSGKPTELVKGNAVAADVDVDTAQWIGPDEFVTTALGQDGNAQPRRYTVAGRYDELPSLTGVTSIAGGNGPAAVYGASDGKLYMLTGSSWALQSEQVTDTAFSG</sequence>
<name>A0A4Y4D676_KOCVA</name>
<accession>A0A4Y4D676</accession>
<dbReference type="SMART" id="SM00909">
    <property type="entry name" value="Germane"/>
    <property type="match status" value="1"/>
</dbReference>
<dbReference type="InterPro" id="IPR018910">
    <property type="entry name" value="LpqB_C"/>
</dbReference>
<dbReference type="InterPro" id="IPR059026">
    <property type="entry name" value="LpqB_N"/>
</dbReference>